<organism evidence="3 4">
    <name type="scientific">Paenibacillus mucilaginosus 3016</name>
    <dbReference type="NCBI Taxonomy" id="1116391"/>
    <lineage>
        <taxon>Bacteria</taxon>
        <taxon>Bacillati</taxon>
        <taxon>Bacillota</taxon>
        <taxon>Bacilli</taxon>
        <taxon>Bacillales</taxon>
        <taxon>Paenibacillaceae</taxon>
        <taxon>Paenibacillus</taxon>
    </lineage>
</organism>
<accession>H6NDV0</accession>
<dbReference type="Pfam" id="PF06381">
    <property type="entry name" value="Phage_portal_3"/>
    <property type="match status" value="1"/>
</dbReference>
<dbReference type="RefSeq" id="WP_014371585.1">
    <property type="nucleotide sequence ID" value="NC_016935.1"/>
</dbReference>
<feature type="domain" description="Anti-CBASS protein Acb1-like N-terminal" evidence="2">
    <location>
        <begin position="49"/>
        <end position="402"/>
    </location>
</feature>
<name>H6NDV0_9BACL</name>
<dbReference type="NCBIfam" id="TIGR01555">
    <property type="entry name" value="phge_rel_HI1409"/>
    <property type="match status" value="1"/>
</dbReference>
<dbReference type="KEGG" id="pmq:PM3016_5449"/>
<gene>
    <name evidence="3" type="ORF">PM3016_5449</name>
</gene>
<evidence type="ECO:0000313" key="3">
    <source>
        <dbReference type="EMBL" id="AFC32149.1"/>
    </source>
</evidence>
<dbReference type="STRING" id="1116391.PM3016_5449"/>
<dbReference type="AlphaFoldDB" id="H6NDV0"/>
<feature type="region of interest" description="Disordered" evidence="1">
    <location>
        <begin position="421"/>
        <end position="450"/>
    </location>
</feature>
<dbReference type="InterPro" id="IPR024459">
    <property type="entry name" value="Acb1-like_N"/>
</dbReference>
<sequence>MPHTRLDNMRSSYNAYRNDFLVGHGKGTGKDSLTRQRIATSRKELTEQDLLNYYASSQFVQNLVDIPAEDLTRSWITIRMKDTNLRDMLMRKLRDLSSKERFCDMRRYERLHGDGFVSIGAAQKNDFKLSDPLEENQLLRIDYLHAFSSYKVGNFYLNEDMFSPNYGEVESFQINRRSAIGSQILVGVQDAGVVHRSRLFHDQTRRMEDRYQGQSILEPMWDVLTVFDTALWSVGQILYDFTFKRYKTDGVNQMTREEKYEFQSLADFMFRTEAMAIIGTKEDLDKVTTNVTGINYLLDFVWESLSGAAKMPKSVIKGQEAGTIAGAQYDVLNYYSRIAAAQETELRPHIERLIRYLLISDGELGGKIDPDALEWEVVFNPLWNVDQETDAKIRKMIAEADEIYLQNGVLTDDEVRKIRFGSLDGDAPGVEEAKEPEEPEQKQDGLSEEEWRTLMEGFDKRMKG</sequence>
<feature type="compositionally biased region" description="Basic and acidic residues" evidence="1">
    <location>
        <begin position="439"/>
        <end position="450"/>
    </location>
</feature>
<evidence type="ECO:0000259" key="2">
    <source>
        <dbReference type="Pfam" id="PF06381"/>
    </source>
</evidence>
<proteinExistence type="predicted"/>
<dbReference type="Proteomes" id="UP000007523">
    <property type="component" value="Chromosome"/>
</dbReference>
<protein>
    <submittedName>
        <fullName evidence="3">Phage-associated protein, HI1409 family</fullName>
    </submittedName>
</protein>
<reference evidence="3 4" key="1">
    <citation type="journal article" date="2012" name="J. Bacteriol.">
        <title>Complete Genome Sequence of Paenibacillus mucilaginosus 3016, a Bacterium Functional as Microbial Fertilizer.</title>
        <authorList>
            <person name="Ma M."/>
            <person name="Wang Z."/>
            <person name="Li L."/>
            <person name="Jiang X."/>
            <person name="Guan D."/>
            <person name="Cao F."/>
            <person name="Chen H."/>
            <person name="Wang X."/>
            <person name="Shen D."/>
            <person name="Du B."/>
            <person name="Li J."/>
        </authorList>
    </citation>
    <scope>NUCLEOTIDE SEQUENCE [LARGE SCALE GENOMIC DNA]</scope>
    <source>
        <strain evidence="3 4">3016</strain>
    </source>
</reference>
<keyword evidence="4" id="KW-1185">Reference proteome</keyword>
<dbReference type="EMBL" id="CP003235">
    <property type="protein sequence ID" value="AFC32149.1"/>
    <property type="molecule type" value="Genomic_DNA"/>
</dbReference>
<dbReference type="InterPro" id="IPR006445">
    <property type="entry name" value="Phage-assoc_HI1409"/>
</dbReference>
<evidence type="ECO:0000256" key="1">
    <source>
        <dbReference type="SAM" id="MobiDB-lite"/>
    </source>
</evidence>
<evidence type="ECO:0000313" key="4">
    <source>
        <dbReference type="Proteomes" id="UP000007523"/>
    </source>
</evidence>
<dbReference type="HOGENOM" id="CLU_027488_2_1_9"/>